<dbReference type="KEGG" id="abaw:D5400_06500"/>
<evidence type="ECO:0000256" key="1">
    <source>
        <dbReference type="ARBA" id="ARBA00022649"/>
    </source>
</evidence>
<keyword evidence="3" id="KW-1185">Reference proteome</keyword>
<proteinExistence type="predicted"/>
<dbReference type="AlphaFoldDB" id="A0A3Q8XMV3"/>
<accession>A0A3Q8XMV3</accession>
<organism evidence="2 3">
    <name type="scientific">Georhizobium profundi</name>
    <dbReference type="NCBI Taxonomy" id="2341112"/>
    <lineage>
        <taxon>Bacteria</taxon>
        <taxon>Pseudomonadati</taxon>
        <taxon>Pseudomonadota</taxon>
        <taxon>Alphaproteobacteria</taxon>
        <taxon>Hyphomicrobiales</taxon>
        <taxon>Rhizobiaceae</taxon>
        <taxon>Georhizobium</taxon>
    </lineage>
</organism>
<dbReference type="Pfam" id="PF05016">
    <property type="entry name" value="ParE_toxin"/>
    <property type="match status" value="1"/>
</dbReference>
<name>A0A3Q8XMV3_9HYPH</name>
<evidence type="ECO:0000313" key="3">
    <source>
        <dbReference type="Proteomes" id="UP000268192"/>
    </source>
</evidence>
<dbReference type="Proteomes" id="UP000268192">
    <property type="component" value="Chromosome"/>
</dbReference>
<sequence>MMRVRLSPRAERFLLKALAKIAEDSPNTALKIIERLERKKSLLGSFPKMTERGLLPETRKIHASPFILTARVRRDTVEILAIRFARQGDALAPDDVQTDDLDRQ</sequence>
<dbReference type="Gene3D" id="3.30.2310.20">
    <property type="entry name" value="RelE-like"/>
    <property type="match status" value="1"/>
</dbReference>
<keyword evidence="1" id="KW-1277">Toxin-antitoxin system</keyword>
<dbReference type="InterPro" id="IPR035093">
    <property type="entry name" value="RelE/ParE_toxin_dom_sf"/>
</dbReference>
<gene>
    <name evidence="2" type="ORF">D5400_06500</name>
</gene>
<dbReference type="OrthoDB" id="595470at2"/>
<dbReference type="EMBL" id="CP032509">
    <property type="protein sequence ID" value="AZN70975.1"/>
    <property type="molecule type" value="Genomic_DNA"/>
</dbReference>
<evidence type="ECO:0000313" key="2">
    <source>
        <dbReference type="EMBL" id="AZN70975.1"/>
    </source>
</evidence>
<protein>
    <submittedName>
        <fullName evidence="2">Type II toxin-antitoxin system RelE/ParE family toxin</fullName>
    </submittedName>
</protein>
<reference evidence="2 3" key="1">
    <citation type="submission" date="2018-09" db="EMBL/GenBank/DDBJ databases">
        <title>Marinorhizobium profundi gen. nov., sp. nov., isolated from a deep-sea sediment sample from the New Britain Trench and proposal of Marinorhizobiaceae fam. nov. in the order Rhizobiales of the class Alphaproteobacteria.</title>
        <authorList>
            <person name="Cao J."/>
        </authorList>
    </citation>
    <scope>NUCLEOTIDE SEQUENCE [LARGE SCALE GENOMIC DNA]</scope>
    <source>
        <strain evidence="2 3">WS11</strain>
    </source>
</reference>
<dbReference type="InterPro" id="IPR007712">
    <property type="entry name" value="RelE/ParE_toxin"/>
</dbReference>